<protein>
    <submittedName>
        <fullName evidence="6">IS5 family transposase</fullName>
    </submittedName>
</protein>
<feature type="non-terminal residue" evidence="6">
    <location>
        <position position="1"/>
    </location>
</feature>
<reference evidence="6 7" key="1">
    <citation type="submission" date="2016-08" db="EMBL/GenBank/DDBJ databases">
        <authorList>
            <person name="Seilhamer J.J."/>
        </authorList>
    </citation>
    <scope>NUCLEOTIDE SEQUENCE [LARGE SCALE GENOMIC DNA]</scope>
    <source>
        <strain evidence="6 7">VC14762</strain>
    </source>
</reference>
<dbReference type="Pfam" id="PF01609">
    <property type="entry name" value="DDE_Tnp_1"/>
    <property type="match status" value="1"/>
</dbReference>
<dbReference type="AlphaFoldDB" id="A0A1V2W0P4"/>
<evidence type="ECO:0000256" key="1">
    <source>
        <dbReference type="ARBA" id="ARBA00010075"/>
    </source>
</evidence>
<evidence type="ECO:0000256" key="2">
    <source>
        <dbReference type="ARBA" id="ARBA00022578"/>
    </source>
</evidence>
<comment type="similarity">
    <text evidence="1">Belongs to the transposase 11 family.</text>
</comment>
<comment type="caution">
    <text evidence="6">The sequence shown here is derived from an EMBL/GenBank/DDBJ whole genome shotgun (WGS) entry which is preliminary data.</text>
</comment>
<name>A0A1V2W0P4_9BURK</name>
<dbReference type="InterPro" id="IPR047959">
    <property type="entry name" value="Transpos_IS5"/>
</dbReference>
<accession>A0A1V2W0P4</accession>
<dbReference type="GO" id="GO:0004803">
    <property type="term" value="F:transposase activity"/>
    <property type="evidence" value="ECO:0007669"/>
    <property type="project" value="InterPro"/>
</dbReference>
<evidence type="ECO:0000313" key="7">
    <source>
        <dbReference type="Proteomes" id="UP000188543"/>
    </source>
</evidence>
<dbReference type="PANTHER" id="PTHR35604:SF2">
    <property type="entry name" value="TRANSPOSASE INSH FOR INSERTION SEQUENCE ELEMENT IS5A-RELATED"/>
    <property type="match status" value="1"/>
</dbReference>
<dbReference type="PANTHER" id="PTHR35604">
    <property type="entry name" value="TRANSPOSASE INSH FOR INSERTION SEQUENCE ELEMENT IS5A-RELATED"/>
    <property type="match status" value="1"/>
</dbReference>
<dbReference type="GO" id="GO:0006313">
    <property type="term" value="P:DNA transposition"/>
    <property type="evidence" value="ECO:0007669"/>
    <property type="project" value="InterPro"/>
</dbReference>
<dbReference type="Proteomes" id="UP000188543">
    <property type="component" value="Unassembled WGS sequence"/>
</dbReference>
<keyword evidence="2" id="KW-0815">Transposition</keyword>
<keyword evidence="4" id="KW-0233">DNA recombination</keyword>
<feature type="domain" description="Transposase IS4-like" evidence="5">
    <location>
        <begin position="7"/>
        <end position="152"/>
    </location>
</feature>
<dbReference type="InterPro" id="IPR002559">
    <property type="entry name" value="Transposase_11"/>
</dbReference>
<dbReference type="GO" id="GO:0003677">
    <property type="term" value="F:DNA binding"/>
    <property type="evidence" value="ECO:0007669"/>
    <property type="project" value="UniProtKB-KW"/>
</dbReference>
<evidence type="ECO:0000256" key="3">
    <source>
        <dbReference type="ARBA" id="ARBA00023125"/>
    </source>
</evidence>
<proteinExistence type="inferred from homology"/>
<evidence type="ECO:0000259" key="5">
    <source>
        <dbReference type="Pfam" id="PF01609"/>
    </source>
</evidence>
<sequence>RDPEMHQTKKGNDWYFGMKAHVGVDADSGLVHSVVTTAANEPDVSQAHALLHGHEQEAFGDAGYTGVDKREEMKGKTVKWHVALKRGKIRAMQEGPLKDLVIAVERTKAQIRARVEHPFHVVKNLFRHRKVRYKGLARNTAQLFSLFALANLVIAKNQLLSTHGSNPSCV</sequence>
<dbReference type="NCBIfam" id="NF033581">
    <property type="entry name" value="transpos_IS5_4"/>
    <property type="match status" value="1"/>
</dbReference>
<gene>
    <name evidence="6" type="ORF">A8E72_22000</name>
</gene>
<organism evidence="6 7">
    <name type="scientific">Burkholderia cenocepacia</name>
    <dbReference type="NCBI Taxonomy" id="95486"/>
    <lineage>
        <taxon>Bacteria</taxon>
        <taxon>Pseudomonadati</taxon>
        <taxon>Pseudomonadota</taxon>
        <taxon>Betaproteobacteria</taxon>
        <taxon>Burkholderiales</taxon>
        <taxon>Burkholderiaceae</taxon>
        <taxon>Burkholderia</taxon>
        <taxon>Burkholderia cepacia complex</taxon>
    </lineage>
</organism>
<keyword evidence="3" id="KW-0238">DNA-binding</keyword>
<dbReference type="EMBL" id="MUTJ01000071">
    <property type="protein sequence ID" value="ONU81975.1"/>
    <property type="molecule type" value="Genomic_DNA"/>
</dbReference>
<evidence type="ECO:0000313" key="6">
    <source>
        <dbReference type="EMBL" id="ONU81975.1"/>
    </source>
</evidence>
<evidence type="ECO:0000256" key="4">
    <source>
        <dbReference type="ARBA" id="ARBA00023172"/>
    </source>
</evidence>